<comment type="caution">
    <text evidence="1">The sequence shown here is derived from an EMBL/GenBank/DDBJ whole genome shotgun (WGS) entry which is preliminary data.</text>
</comment>
<keyword evidence="2" id="KW-1185">Reference proteome</keyword>
<dbReference type="PROSITE" id="PS51257">
    <property type="entry name" value="PROKAR_LIPOPROTEIN"/>
    <property type="match status" value="1"/>
</dbReference>
<dbReference type="GO" id="GO:0003729">
    <property type="term" value="F:mRNA binding"/>
    <property type="evidence" value="ECO:0007669"/>
    <property type="project" value="TreeGrafter"/>
</dbReference>
<name>A0A813A8S9_9DINO</name>
<dbReference type="AlphaFoldDB" id="A0A813A8S9"/>
<dbReference type="GO" id="GO:0006396">
    <property type="term" value="P:RNA processing"/>
    <property type="evidence" value="ECO:0007669"/>
    <property type="project" value="TreeGrafter"/>
</dbReference>
<dbReference type="Proteomes" id="UP000601435">
    <property type="component" value="Unassembled WGS sequence"/>
</dbReference>
<dbReference type="GO" id="GO:0005739">
    <property type="term" value="C:mitochondrion"/>
    <property type="evidence" value="ECO:0007669"/>
    <property type="project" value="TreeGrafter"/>
</dbReference>
<gene>
    <name evidence="1" type="ORF">SNEC2469_LOCUS27167</name>
</gene>
<dbReference type="InterPro" id="IPR002885">
    <property type="entry name" value="PPR_rpt"/>
</dbReference>
<dbReference type="InterPro" id="IPR051114">
    <property type="entry name" value="Mito_RNA_Proc_CCM1"/>
</dbReference>
<reference evidence="1" key="1">
    <citation type="submission" date="2021-02" db="EMBL/GenBank/DDBJ databases">
        <authorList>
            <person name="Dougan E. K."/>
            <person name="Rhodes N."/>
            <person name="Thang M."/>
            <person name="Chan C."/>
        </authorList>
    </citation>
    <scope>NUCLEOTIDE SEQUENCE</scope>
</reference>
<protein>
    <recommendedName>
        <fullName evidence="3">Pentacotripeptide-repeat region of PRORP domain-containing protein</fullName>
    </recommendedName>
</protein>
<proteinExistence type="predicted"/>
<evidence type="ECO:0000313" key="2">
    <source>
        <dbReference type="Proteomes" id="UP000601435"/>
    </source>
</evidence>
<dbReference type="Gene3D" id="1.25.40.10">
    <property type="entry name" value="Tetratricopeptide repeat domain"/>
    <property type="match status" value="2"/>
</dbReference>
<dbReference type="InterPro" id="IPR011990">
    <property type="entry name" value="TPR-like_helical_dom_sf"/>
</dbReference>
<dbReference type="PANTHER" id="PTHR47934">
    <property type="entry name" value="PENTATRICOPEPTIDE REPEAT-CONTAINING PROTEIN PET309, MITOCHONDRIAL"/>
    <property type="match status" value="1"/>
</dbReference>
<evidence type="ECO:0008006" key="3">
    <source>
        <dbReference type="Google" id="ProtNLM"/>
    </source>
</evidence>
<evidence type="ECO:0000313" key="1">
    <source>
        <dbReference type="EMBL" id="CAE7859624.1"/>
    </source>
</evidence>
<dbReference type="Pfam" id="PF13812">
    <property type="entry name" value="PPR_3"/>
    <property type="match status" value="1"/>
</dbReference>
<dbReference type="EMBL" id="CAJNJA010056709">
    <property type="protein sequence ID" value="CAE7859624.1"/>
    <property type="molecule type" value="Genomic_DNA"/>
</dbReference>
<dbReference type="PANTHER" id="PTHR47934:SF6">
    <property type="entry name" value="MITOCHONDRIAL GROUP I INTRON SPLICING FACTOR CCM1-RELATED"/>
    <property type="match status" value="1"/>
</dbReference>
<dbReference type="OrthoDB" id="416517at2759"/>
<dbReference type="GO" id="GO:0007005">
    <property type="term" value="P:mitochondrion organization"/>
    <property type="evidence" value="ECO:0007669"/>
    <property type="project" value="TreeGrafter"/>
</dbReference>
<accession>A0A813A8S9</accession>
<organism evidence="1 2">
    <name type="scientific">Symbiodinium necroappetens</name>
    <dbReference type="NCBI Taxonomy" id="1628268"/>
    <lineage>
        <taxon>Eukaryota</taxon>
        <taxon>Sar</taxon>
        <taxon>Alveolata</taxon>
        <taxon>Dinophyceae</taxon>
        <taxon>Suessiales</taxon>
        <taxon>Symbiodiniaceae</taxon>
        <taxon>Symbiodinium</taxon>
    </lineage>
</organism>
<sequence length="342" mass="37897">MRLMARVPQLSCFLIVYTTFWVSCEWCFSAGKQQPLSLIRERGGQGMQTLAVRNITLTKESRVLLSKITAAGKRRKWRQVQKLFSTYSGSDIPILAAVMHISLKCREYEAGRRVFERVCQENLDKNGPVFAAALKIYASLGESLRVQEIWEEAMATCEINAPLASARIDAAAVEGDFDSALEVLGLLHNTDTAIEIVHITSALRACRSAKGQRHELAKELLQRAFELNLKPNVVTFTSLLACFSEAPLREIQAAYAQMQELGIKPNKVFAETYVTVVLGRIPHGSSTVKSIQDDVLPSQPPARVQAAMKALEDFKIAGVQLTALTKVVDAALQTWKHKTPRA</sequence>